<accession>A0A7W9EXJ0</accession>
<dbReference type="Proteomes" id="UP000546200">
    <property type="component" value="Unassembled WGS sequence"/>
</dbReference>
<dbReference type="AlphaFoldDB" id="A0A7W9EXJ0"/>
<evidence type="ECO:0000313" key="1">
    <source>
        <dbReference type="EMBL" id="MBB5716887.1"/>
    </source>
</evidence>
<reference evidence="1 2" key="1">
    <citation type="submission" date="2020-08" db="EMBL/GenBank/DDBJ databases">
        <title>Genomic Encyclopedia of Type Strains, Phase IV (KMG-IV): sequencing the most valuable type-strain genomes for metagenomic binning, comparative biology and taxonomic classification.</title>
        <authorList>
            <person name="Goeker M."/>
        </authorList>
    </citation>
    <scope>NUCLEOTIDE SEQUENCE [LARGE SCALE GENOMIC DNA]</scope>
    <source>
        <strain evidence="1 2">DSM 100044</strain>
    </source>
</reference>
<dbReference type="EMBL" id="JACIJK010000016">
    <property type="protein sequence ID" value="MBB5716887.1"/>
    <property type="molecule type" value="Genomic_DNA"/>
</dbReference>
<organism evidence="1 2">
    <name type="scientific">Sphingomonas aerophila</name>
    <dbReference type="NCBI Taxonomy" id="1344948"/>
    <lineage>
        <taxon>Bacteria</taxon>
        <taxon>Pseudomonadati</taxon>
        <taxon>Pseudomonadota</taxon>
        <taxon>Alphaproteobacteria</taxon>
        <taxon>Sphingomonadales</taxon>
        <taxon>Sphingomonadaceae</taxon>
        <taxon>Sphingomonas</taxon>
    </lineage>
</organism>
<evidence type="ECO:0000313" key="2">
    <source>
        <dbReference type="Proteomes" id="UP000546200"/>
    </source>
</evidence>
<proteinExistence type="predicted"/>
<gene>
    <name evidence="1" type="ORF">FHS94_003759</name>
</gene>
<comment type="caution">
    <text evidence="1">The sequence shown here is derived from an EMBL/GenBank/DDBJ whole genome shotgun (WGS) entry which is preliminary data.</text>
</comment>
<keyword evidence="2" id="KW-1185">Reference proteome</keyword>
<name>A0A7W9EXJ0_9SPHN</name>
<protein>
    <submittedName>
        <fullName evidence="1">Uncharacterized protein</fullName>
    </submittedName>
</protein>
<sequence length="98" mass="10523">MMGQAGGIAFALLFVIWGGSIAGRWAAEDRIANVQRGEVWTYHLEHEVIPGVLIAEGSSTTWLLTKAGIRPIPTTDIRLIAGPLFDRLAAKGTTTSHP</sequence>